<accession>A0A127JWF5</accession>
<keyword evidence="1" id="KW-0472">Membrane</keyword>
<feature type="transmembrane region" description="Helical" evidence="1">
    <location>
        <begin position="32"/>
        <end position="55"/>
    </location>
</feature>
<evidence type="ECO:0008006" key="5">
    <source>
        <dbReference type="Google" id="ProtNLM"/>
    </source>
</evidence>
<dbReference type="AlphaFoldDB" id="A0A127JWF5"/>
<feature type="signal peptide" evidence="2">
    <location>
        <begin position="1"/>
        <end position="22"/>
    </location>
</feature>
<keyword evidence="4" id="KW-1185">Reference proteome</keyword>
<keyword evidence="1" id="KW-1133">Transmembrane helix</keyword>
<evidence type="ECO:0000256" key="2">
    <source>
        <dbReference type="SAM" id="SignalP"/>
    </source>
</evidence>
<name>A0A127JWF5_9BURK</name>
<sequence>MKKTWMRTTLLLSGLAASGAWAHDGHGMPTASHWHATDVLGLILVLGMAAVAIWLSGRGK</sequence>
<keyword evidence="2" id="KW-0732">Signal</keyword>
<evidence type="ECO:0000313" key="3">
    <source>
        <dbReference type="EMBL" id="AMO22362.1"/>
    </source>
</evidence>
<dbReference type="EMBL" id="CP010951">
    <property type="protein sequence ID" value="AMO22362.1"/>
    <property type="molecule type" value="Genomic_DNA"/>
</dbReference>
<keyword evidence="1" id="KW-0812">Transmembrane</keyword>
<evidence type="ECO:0000256" key="1">
    <source>
        <dbReference type="SAM" id="Phobius"/>
    </source>
</evidence>
<evidence type="ECO:0000313" key="4">
    <source>
        <dbReference type="Proteomes" id="UP000070433"/>
    </source>
</evidence>
<reference evidence="3 4" key="1">
    <citation type="journal article" date="2014" name="Int. J. Syst. Evol. Microbiol.">
        <title>Ramlibacter solisilvae sp. nov., isolated from forest soil, and emended description of the genus Ramlibacter.</title>
        <authorList>
            <person name="Lee H.J."/>
            <person name="Lee S.H."/>
            <person name="Lee S.S."/>
            <person name="Lee J.S."/>
            <person name="Kim Y."/>
            <person name="Kim S.C."/>
            <person name="Jeon C.O."/>
        </authorList>
    </citation>
    <scope>NUCLEOTIDE SEQUENCE [LARGE SCALE GENOMIC DNA]</scope>
    <source>
        <strain evidence="3 4">5-10</strain>
    </source>
</reference>
<dbReference type="OrthoDB" id="9156886at2"/>
<proteinExistence type="predicted"/>
<feature type="chain" id="PRO_5007449809" description="Candidate membrane protein" evidence="2">
    <location>
        <begin position="23"/>
        <end position="60"/>
    </location>
</feature>
<protein>
    <recommendedName>
        <fullName evidence="5">Candidate membrane protein</fullName>
    </recommendedName>
</protein>
<dbReference type="Proteomes" id="UP000070433">
    <property type="component" value="Chromosome"/>
</dbReference>
<dbReference type="RefSeq" id="WP_061496754.1">
    <property type="nucleotide sequence ID" value="NZ_CP010951.1"/>
</dbReference>
<organism evidence="3 4">
    <name type="scientific">Ramlibacter tataouinensis</name>
    <dbReference type="NCBI Taxonomy" id="94132"/>
    <lineage>
        <taxon>Bacteria</taxon>
        <taxon>Pseudomonadati</taxon>
        <taxon>Pseudomonadota</taxon>
        <taxon>Betaproteobacteria</taxon>
        <taxon>Burkholderiales</taxon>
        <taxon>Comamonadaceae</taxon>
        <taxon>Ramlibacter</taxon>
    </lineage>
</organism>
<gene>
    <name evidence="3" type="ORF">UC35_04930</name>
</gene>